<dbReference type="EMBL" id="JH650978">
    <property type="protein sequence ID" value="EXA35404.1"/>
    <property type="molecule type" value="Genomic_DNA"/>
</dbReference>
<reference evidence="1" key="2">
    <citation type="submission" date="2012-05" db="EMBL/GenBank/DDBJ databases">
        <title>Annotation of the Genome Sequence of Fusarium oxysporum HDV247.</title>
        <authorList>
            <consortium name="The Broad Institute Genomics Platform"/>
            <person name="Ma L.-J."/>
            <person name="Corby-Kistler H."/>
            <person name="Broz K."/>
            <person name="Gale L.R."/>
            <person name="Jonkers W."/>
            <person name="O'Donnell K."/>
            <person name="Ploetz R."/>
            <person name="Steinberg C."/>
            <person name="Schwartz D.C."/>
            <person name="VanEtten H."/>
            <person name="Zhou S."/>
            <person name="Young S.K."/>
            <person name="Zeng Q."/>
            <person name="Gargeya S."/>
            <person name="Fitzgerald M."/>
            <person name="Abouelleil A."/>
            <person name="Alvarado L."/>
            <person name="Chapman S.B."/>
            <person name="Gainer-Dewar J."/>
            <person name="Goldberg J."/>
            <person name="Griggs A."/>
            <person name="Gujja S."/>
            <person name="Hansen M."/>
            <person name="Howarth C."/>
            <person name="Imamovic A."/>
            <person name="Ireland A."/>
            <person name="Larimer J."/>
            <person name="McCowan C."/>
            <person name="Murphy C."/>
            <person name="Pearson M."/>
            <person name="Poon T.W."/>
            <person name="Priest M."/>
            <person name="Roberts A."/>
            <person name="Saif S."/>
            <person name="Shea T."/>
            <person name="Sykes S."/>
            <person name="Wortman J."/>
            <person name="Nusbaum C."/>
            <person name="Birren B."/>
        </authorList>
    </citation>
    <scope>NUCLEOTIDE SEQUENCE</scope>
    <source>
        <strain evidence="1">HDV247</strain>
    </source>
</reference>
<dbReference type="HOGENOM" id="CLU_3224590_0_0_1"/>
<gene>
    <name evidence="1" type="ORF">FOVG_13495</name>
</gene>
<proteinExistence type="predicted"/>
<reference evidence="1" key="1">
    <citation type="submission" date="2011-10" db="EMBL/GenBank/DDBJ databases">
        <title>The Genome Sequence of Fusarium oxysporum HDV247.</title>
        <authorList>
            <consortium name="The Broad Institute Genome Sequencing Platform"/>
            <person name="Ma L.-J."/>
            <person name="Gale L.R."/>
            <person name="Schwartz D.C."/>
            <person name="Zhou S."/>
            <person name="Corby-Kistler H."/>
            <person name="Young S.K."/>
            <person name="Zeng Q."/>
            <person name="Gargeya S."/>
            <person name="Fitzgerald M."/>
            <person name="Haas B."/>
            <person name="Abouelleil A."/>
            <person name="Alvarado L."/>
            <person name="Arachchi H.M."/>
            <person name="Berlin A."/>
            <person name="Brown A."/>
            <person name="Chapman S.B."/>
            <person name="Chen Z."/>
            <person name="Dunbar C."/>
            <person name="Freedman E."/>
            <person name="Gearin G."/>
            <person name="Goldberg J."/>
            <person name="Griggs A."/>
            <person name="Gujja S."/>
            <person name="Heiman D."/>
            <person name="Howarth C."/>
            <person name="Larson L."/>
            <person name="Lui A."/>
            <person name="MacDonald P.J.P."/>
            <person name="Montmayeur A."/>
            <person name="Murphy C."/>
            <person name="Neiman D."/>
            <person name="Pearson M."/>
            <person name="Priest M."/>
            <person name="Roberts A."/>
            <person name="Saif S."/>
            <person name="Shea T."/>
            <person name="Shenoy N."/>
            <person name="Sisk P."/>
            <person name="Stolte C."/>
            <person name="Sykes S."/>
            <person name="Wortman J."/>
            <person name="Nusbaum C."/>
            <person name="Birren B."/>
        </authorList>
    </citation>
    <scope>NUCLEOTIDE SEQUENCE [LARGE SCALE GENOMIC DNA]</scope>
    <source>
        <strain evidence="1">HDV247</strain>
    </source>
</reference>
<dbReference type="AlphaFoldDB" id="W9NRF2"/>
<accession>W9NRF2</accession>
<sequence length="44" mass="5188">MENDQKGIRHLAKRDYGSIFFSALLNRCSAKIRSCRAYRPWTIN</sequence>
<protein>
    <submittedName>
        <fullName evidence="1">Uncharacterized protein</fullName>
    </submittedName>
</protein>
<name>W9NRF2_FUSOX</name>
<evidence type="ECO:0000313" key="1">
    <source>
        <dbReference type="EMBL" id="EXA35404.1"/>
    </source>
</evidence>
<organism evidence="1">
    <name type="scientific">Fusarium oxysporum f. sp. pisi HDV247</name>
    <dbReference type="NCBI Taxonomy" id="1080344"/>
    <lineage>
        <taxon>Eukaryota</taxon>
        <taxon>Fungi</taxon>
        <taxon>Dikarya</taxon>
        <taxon>Ascomycota</taxon>
        <taxon>Pezizomycotina</taxon>
        <taxon>Sordariomycetes</taxon>
        <taxon>Hypocreomycetidae</taxon>
        <taxon>Hypocreales</taxon>
        <taxon>Nectriaceae</taxon>
        <taxon>Fusarium</taxon>
        <taxon>Fusarium oxysporum species complex</taxon>
    </lineage>
</organism>
<dbReference type="Proteomes" id="UP000030751">
    <property type="component" value="Unassembled WGS sequence"/>
</dbReference>